<comment type="cofactor">
    <cofactor evidence="1">
        <name>Mg(2+)</name>
        <dbReference type="ChEBI" id="CHEBI:18420"/>
    </cofactor>
</comment>
<dbReference type="GO" id="GO:0016787">
    <property type="term" value="F:hydrolase activity"/>
    <property type="evidence" value="ECO:0007669"/>
    <property type="project" value="UniProtKB-KW"/>
</dbReference>
<keyword evidence="2 3" id="KW-0378">Hydrolase</keyword>
<dbReference type="HAMAP" id="MF_00298">
    <property type="entry name" value="Nudix_RppH"/>
    <property type="match status" value="1"/>
</dbReference>
<dbReference type="InterPro" id="IPR020084">
    <property type="entry name" value="NUDIX_hydrolase_CS"/>
</dbReference>
<feature type="domain" description="Nudix hydrolase" evidence="5">
    <location>
        <begin position="6"/>
        <end position="149"/>
    </location>
</feature>
<comment type="cofactor">
    <cofactor evidence="3">
        <name>a divalent metal cation</name>
        <dbReference type="ChEBI" id="CHEBI:60240"/>
    </cofactor>
</comment>
<feature type="region of interest" description="Disordered" evidence="4">
    <location>
        <begin position="174"/>
        <end position="212"/>
    </location>
</feature>
<dbReference type="NCBIfam" id="NF001938">
    <property type="entry name" value="PRK00714.1-5"/>
    <property type="match status" value="1"/>
</dbReference>
<feature type="short sequence motif" description="Nudix box" evidence="3">
    <location>
        <begin position="38"/>
        <end position="59"/>
    </location>
</feature>
<organism evidence="6 7">
    <name type="scientific">Stenotrophomonas oahuensis</name>
    <dbReference type="NCBI Taxonomy" id="3003271"/>
    <lineage>
        <taxon>Bacteria</taxon>
        <taxon>Pseudomonadati</taxon>
        <taxon>Pseudomonadota</taxon>
        <taxon>Gammaproteobacteria</taxon>
        <taxon>Lysobacterales</taxon>
        <taxon>Lysobacteraceae</taxon>
        <taxon>Stenotrophomonas</taxon>
    </lineage>
</organism>
<dbReference type="InterPro" id="IPR022927">
    <property type="entry name" value="RppH"/>
</dbReference>
<dbReference type="EMBL" id="CP115541">
    <property type="protein sequence ID" value="WNH53711.1"/>
    <property type="molecule type" value="Genomic_DNA"/>
</dbReference>
<evidence type="ECO:0000313" key="6">
    <source>
        <dbReference type="EMBL" id="WNH53711.1"/>
    </source>
</evidence>
<dbReference type="Proteomes" id="UP001302072">
    <property type="component" value="Chromosome"/>
</dbReference>
<protein>
    <recommendedName>
        <fullName evidence="3">RNA pyrophosphohydrolase</fullName>
        <ecNumber evidence="3">3.6.1.-</ecNumber>
    </recommendedName>
    <alternativeName>
        <fullName evidence="3">(Di)nucleoside polyphosphate hydrolase</fullName>
    </alternativeName>
</protein>
<dbReference type="SUPFAM" id="SSF55811">
    <property type="entry name" value="Nudix"/>
    <property type="match status" value="1"/>
</dbReference>
<accession>A0ABY9YS02</accession>
<dbReference type="Pfam" id="PF00293">
    <property type="entry name" value="NUDIX"/>
    <property type="match status" value="1"/>
</dbReference>
<dbReference type="PROSITE" id="PS00893">
    <property type="entry name" value="NUDIX_BOX"/>
    <property type="match status" value="1"/>
</dbReference>
<gene>
    <name evidence="3" type="primary">rppH</name>
    <name evidence="3" type="synonym">nudH</name>
    <name evidence="6" type="ORF">PDM29_05355</name>
</gene>
<dbReference type="InterPro" id="IPR015797">
    <property type="entry name" value="NUDIX_hydrolase-like_dom_sf"/>
</dbReference>
<dbReference type="RefSeq" id="WP_311192850.1">
    <property type="nucleotide sequence ID" value="NZ_CP115541.1"/>
</dbReference>
<evidence type="ECO:0000256" key="3">
    <source>
        <dbReference type="HAMAP-Rule" id="MF_00298"/>
    </source>
</evidence>
<evidence type="ECO:0000313" key="7">
    <source>
        <dbReference type="Proteomes" id="UP001302072"/>
    </source>
</evidence>
<dbReference type="NCBIfam" id="NF001937">
    <property type="entry name" value="PRK00714.1-4"/>
    <property type="match status" value="1"/>
</dbReference>
<dbReference type="Gene3D" id="3.90.79.10">
    <property type="entry name" value="Nucleoside Triphosphate Pyrophosphohydrolase"/>
    <property type="match status" value="1"/>
</dbReference>
<evidence type="ECO:0000256" key="2">
    <source>
        <dbReference type="ARBA" id="ARBA00022801"/>
    </source>
</evidence>
<dbReference type="InterPro" id="IPR000086">
    <property type="entry name" value="NUDIX_hydrolase_dom"/>
</dbReference>
<dbReference type="PANTHER" id="PTHR43736:SF1">
    <property type="entry name" value="DIHYDRONEOPTERIN TRIPHOSPHATE DIPHOSPHATASE"/>
    <property type="match status" value="1"/>
</dbReference>
<evidence type="ECO:0000256" key="4">
    <source>
        <dbReference type="SAM" id="MobiDB-lite"/>
    </source>
</evidence>
<proteinExistence type="inferred from homology"/>
<comment type="function">
    <text evidence="3">Accelerates the degradation of transcripts by removing pyrophosphate from the 5'-end of triphosphorylated RNA, leading to a more labile monophosphorylated state that can stimulate subsequent ribonuclease cleavage.</text>
</comment>
<dbReference type="PROSITE" id="PS51462">
    <property type="entry name" value="NUDIX"/>
    <property type="match status" value="1"/>
</dbReference>
<evidence type="ECO:0000256" key="1">
    <source>
        <dbReference type="ARBA" id="ARBA00001946"/>
    </source>
</evidence>
<keyword evidence="7" id="KW-1185">Reference proteome</keyword>
<reference evidence="6 7" key="1">
    <citation type="submission" date="2022-12" db="EMBL/GenBank/DDBJ databases">
        <title>Two new species, Stenotrophomonas aracearum and Stenotrophomonas oahuensis, isolated from Anthurium (Araceae family) in Hawaii.</title>
        <authorList>
            <person name="Chunag S.C."/>
            <person name="Dobhal S."/>
            <person name="Alvarez A."/>
            <person name="Arif M."/>
        </authorList>
    </citation>
    <scope>NUCLEOTIDE SEQUENCE [LARGE SCALE GENOMIC DNA]</scope>
    <source>
        <strain evidence="6 7">A5586</strain>
    </source>
</reference>
<dbReference type="EC" id="3.6.1.-" evidence="3"/>
<comment type="similarity">
    <text evidence="3">Belongs to the Nudix hydrolase family. RppH subfamily.</text>
</comment>
<dbReference type="PANTHER" id="PTHR43736">
    <property type="entry name" value="ADP-RIBOSE PYROPHOSPHATASE"/>
    <property type="match status" value="1"/>
</dbReference>
<evidence type="ECO:0000259" key="5">
    <source>
        <dbReference type="PROSITE" id="PS51462"/>
    </source>
</evidence>
<name>A0ABY9YS02_9GAMM</name>
<dbReference type="CDD" id="cd03671">
    <property type="entry name" value="NUDIX_Ap4A_hydrolase_plant_like"/>
    <property type="match status" value="1"/>
</dbReference>
<sequence length="212" mass="24174">MIDPDGYRPNVGIVLMRQDGQVFWARRVRRDGWQFPQGGMNTDETPVEAMYRELQEETGLLPEHVEVLGATPGWLRYRLPARAVRRNERQVCIGQKQVWFLLRLAGDESHVKLDHTDSPEFDQWRWVDFWYPVEHVVMFKRGVYARALRHLAPLARGVAGAGVQNMPKSAQEAWMPGNAAGHDRPRKRAPAPKRGGGYWPRKKTEPGGGQAG</sequence>